<proteinExistence type="inferred from homology"/>
<dbReference type="Proteomes" id="UP000503336">
    <property type="component" value="Chromosome"/>
</dbReference>
<evidence type="ECO:0000256" key="1">
    <source>
        <dbReference type="ARBA" id="ARBA00010424"/>
    </source>
</evidence>
<dbReference type="InterPro" id="IPR003830">
    <property type="entry name" value="ComA_synth"/>
</dbReference>
<dbReference type="PANTHER" id="PTHR48413">
    <property type="match status" value="1"/>
</dbReference>
<dbReference type="EMBL" id="CP049056">
    <property type="protein sequence ID" value="QIE55925.1"/>
    <property type="molecule type" value="Genomic_DNA"/>
</dbReference>
<comment type="similarity">
    <text evidence="1">Belongs to the phosphosulfolactate synthase family.</text>
</comment>
<evidence type="ECO:0000313" key="2">
    <source>
        <dbReference type="EMBL" id="QIE55925.1"/>
    </source>
</evidence>
<keyword evidence="3" id="KW-1185">Reference proteome</keyword>
<dbReference type="AlphaFoldDB" id="A0A7L5BVP1"/>
<organism evidence="2 3">
    <name type="scientific">Pikeienuella piscinae</name>
    <dbReference type="NCBI Taxonomy" id="2748098"/>
    <lineage>
        <taxon>Bacteria</taxon>
        <taxon>Pseudomonadati</taxon>
        <taxon>Pseudomonadota</taxon>
        <taxon>Alphaproteobacteria</taxon>
        <taxon>Rhodobacterales</taxon>
        <taxon>Paracoccaceae</taxon>
        <taxon>Pikeienuella</taxon>
    </lineage>
</organism>
<dbReference type="KEGG" id="hdh:G5B40_10965"/>
<dbReference type="Gene3D" id="3.20.20.70">
    <property type="entry name" value="Aldolase class I"/>
    <property type="match status" value="1"/>
</dbReference>
<dbReference type="SUPFAM" id="SSF102110">
    <property type="entry name" value="(2r)-phospho-3-sulfolactate synthase ComA"/>
    <property type="match status" value="1"/>
</dbReference>
<dbReference type="InterPro" id="IPR036112">
    <property type="entry name" value="ComA_synth_sf"/>
</dbReference>
<dbReference type="PANTHER" id="PTHR48413:SF1">
    <property type="entry name" value="PROTEIN HEAT-STRESS-ASSOCIATED 32"/>
    <property type="match status" value="1"/>
</dbReference>
<dbReference type="RefSeq" id="WP_165098460.1">
    <property type="nucleotide sequence ID" value="NZ_CP049056.1"/>
</dbReference>
<sequence length="271" mass="29196">MTRYAFDFLPAPEGRTSAKPRAAGLTMTIDSGVPLGRAADMLELAGPYVDIAKIKTGGSRLYPRDYLKRKIALYREHGLDVFPGGQFLEYVIHTSRQDAVPRYWEEALALGFTAIEVSDNVVPLTDERRHALISGAVAAGLKVFGEVGSKENETDLETLARQAEISFDAGASLVLVEAAELISADGVNHELLAGIRERLDMSRVLIELPGPWISNVSHHMIDDMAKLLVRALGPDVNLGNVAFDTLFDLETTRSGLGVAGPPGAGKQAMKG</sequence>
<reference evidence="2 3" key="1">
    <citation type="submission" date="2020-02" db="EMBL/GenBank/DDBJ databases">
        <title>complete genome sequence of Rhodobacteraceae bacterium.</title>
        <authorList>
            <person name="Park J."/>
            <person name="Kim Y.-S."/>
            <person name="Kim K.-H."/>
        </authorList>
    </citation>
    <scope>NUCLEOTIDE SEQUENCE [LARGE SCALE GENOMIC DNA]</scope>
    <source>
        <strain evidence="2 3">RR4-56</strain>
    </source>
</reference>
<gene>
    <name evidence="2" type="ORF">G5B40_10965</name>
</gene>
<dbReference type="Pfam" id="PF02679">
    <property type="entry name" value="ComA"/>
    <property type="match status" value="1"/>
</dbReference>
<dbReference type="InterPro" id="IPR013785">
    <property type="entry name" value="Aldolase_TIM"/>
</dbReference>
<accession>A0A7L5BVP1</accession>
<name>A0A7L5BVP1_9RHOB</name>
<protein>
    <submittedName>
        <fullName evidence="2">Phosphosulfolactate synthase</fullName>
    </submittedName>
</protein>
<evidence type="ECO:0000313" key="3">
    <source>
        <dbReference type="Proteomes" id="UP000503336"/>
    </source>
</evidence>